<evidence type="ECO:0000256" key="5">
    <source>
        <dbReference type="ARBA" id="ARBA00022989"/>
    </source>
</evidence>
<dbReference type="Proteomes" id="UP000799536">
    <property type="component" value="Unassembled WGS sequence"/>
</dbReference>
<feature type="transmembrane region" description="Helical" evidence="7">
    <location>
        <begin position="222"/>
        <end position="247"/>
    </location>
</feature>
<feature type="transmembrane region" description="Helical" evidence="7">
    <location>
        <begin position="434"/>
        <end position="459"/>
    </location>
</feature>
<feature type="transmembrane region" description="Helical" evidence="7">
    <location>
        <begin position="150"/>
        <end position="172"/>
    </location>
</feature>
<evidence type="ECO:0000259" key="8">
    <source>
        <dbReference type="Pfam" id="PF00324"/>
    </source>
</evidence>
<evidence type="ECO:0000313" key="10">
    <source>
        <dbReference type="Proteomes" id="UP000799536"/>
    </source>
</evidence>
<feature type="transmembrane region" description="Helical" evidence="7">
    <location>
        <begin position="389"/>
        <end position="413"/>
    </location>
</feature>
<dbReference type="PANTHER" id="PTHR43341">
    <property type="entry name" value="AMINO ACID PERMEASE"/>
    <property type="match status" value="1"/>
</dbReference>
<comment type="caution">
    <text evidence="9">The sequence shown here is derived from an EMBL/GenBank/DDBJ whole genome shotgun (WGS) entry which is preliminary data.</text>
</comment>
<evidence type="ECO:0000313" key="9">
    <source>
        <dbReference type="EMBL" id="KAF2197351.1"/>
    </source>
</evidence>
<accession>A0A9P4JG57</accession>
<comment type="subcellular location">
    <subcellularLocation>
        <location evidence="1">Membrane</location>
        <topology evidence="1">Multi-pass membrane protein</topology>
    </subcellularLocation>
</comment>
<dbReference type="InterPro" id="IPR004841">
    <property type="entry name" value="AA-permease/SLC12A_dom"/>
</dbReference>
<feature type="transmembrane region" description="Helical" evidence="7">
    <location>
        <begin position="471"/>
        <end position="491"/>
    </location>
</feature>
<feature type="transmembrane region" description="Helical" evidence="7">
    <location>
        <begin position="184"/>
        <end position="202"/>
    </location>
</feature>
<dbReference type="PIRSF" id="PIRSF006060">
    <property type="entry name" value="AA_transporter"/>
    <property type="match status" value="1"/>
</dbReference>
<keyword evidence="4" id="KW-0029">Amino-acid transport</keyword>
<evidence type="ECO:0000256" key="7">
    <source>
        <dbReference type="SAM" id="Phobius"/>
    </source>
</evidence>
<dbReference type="Gene3D" id="1.20.1740.10">
    <property type="entry name" value="Amino acid/polyamine transporter I"/>
    <property type="match status" value="1"/>
</dbReference>
<feature type="transmembrane region" description="Helical" evidence="7">
    <location>
        <begin position="364"/>
        <end position="383"/>
    </location>
</feature>
<evidence type="ECO:0000256" key="2">
    <source>
        <dbReference type="ARBA" id="ARBA00022448"/>
    </source>
</evidence>
<feature type="domain" description="Amino acid permease/ SLC12A" evidence="8">
    <location>
        <begin position="41"/>
        <end position="493"/>
    </location>
</feature>
<keyword evidence="2" id="KW-0813">Transport</keyword>
<feature type="transmembrane region" description="Helical" evidence="7">
    <location>
        <begin position="42"/>
        <end position="59"/>
    </location>
</feature>
<protein>
    <recommendedName>
        <fullName evidence="8">Amino acid permease/ SLC12A domain-containing protein</fullName>
    </recommendedName>
</protein>
<evidence type="ECO:0000256" key="4">
    <source>
        <dbReference type="ARBA" id="ARBA00022970"/>
    </source>
</evidence>
<feature type="transmembrane region" description="Helical" evidence="7">
    <location>
        <begin position="123"/>
        <end position="144"/>
    </location>
</feature>
<evidence type="ECO:0000256" key="3">
    <source>
        <dbReference type="ARBA" id="ARBA00022692"/>
    </source>
</evidence>
<dbReference type="OrthoDB" id="3900342at2759"/>
<dbReference type="InterPro" id="IPR004840">
    <property type="entry name" value="Amino_acid_permease_CS"/>
</dbReference>
<keyword evidence="10" id="KW-1185">Reference proteome</keyword>
<reference evidence="9" key="1">
    <citation type="journal article" date="2020" name="Stud. Mycol.">
        <title>101 Dothideomycetes genomes: a test case for predicting lifestyles and emergence of pathogens.</title>
        <authorList>
            <person name="Haridas S."/>
            <person name="Albert R."/>
            <person name="Binder M."/>
            <person name="Bloem J."/>
            <person name="Labutti K."/>
            <person name="Salamov A."/>
            <person name="Andreopoulos B."/>
            <person name="Baker S."/>
            <person name="Barry K."/>
            <person name="Bills G."/>
            <person name="Bluhm B."/>
            <person name="Cannon C."/>
            <person name="Castanera R."/>
            <person name="Culley D."/>
            <person name="Daum C."/>
            <person name="Ezra D."/>
            <person name="Gonzalez J."/>
            <person name="Henrissat B."/>
            <person name="Kuo A."/>
            <person name="Liang C."/>
            <person name="Lipzen A."/>
            <person name="Lutzoni F."/>
            <person name="Magnuson J."/>
            <person name="Mondo S."/>
            <person name="Nolan M."/>
            <person name="Ohm R."/>
            <person name="Pangilinan J."/>
            <person name="Park H.-J."/>
            <person name="Ramirez L."/>
            <person name="Alfaro M."/>
            <person name="Sun H."/>
            <person name="Tritt A."/>
            <person name="Yoshinaga Y."/>
            <person name="Zwiers L.-H."/>
            <person name="Turgeon B."/>
            <person name="Goodwin S."/>
            <person name="Spatafora J."/>
            <person name="Crous P."/>
            <person name="Grigoriev I."/>
        </authorList>
    </citation>
    <scope>NUCLEOTIDE SEQUENCE</scope>
    <source>
        <strain evidence="9">ATCC 74209</strain>
    </source>
</reference>
<organism evidence="9 10">
    <name type="scientific">Delitschia confertaspora ATCC 74209</name>
    <dbReference type="NCBI Taxonomy" id="1513339"/>
    <lineage>
        <taxon>Eukaryota</taxon>
        <taxon>Fungi</taxon>
        <taxon>Dikarya</taxon>
        <taxon>Ascomycota</taxon>
        <taxon>Pezizomycotina</taxon>
        <taxon>Dothideomycetes</taxon>
        <taxon>Pleosporomycetidae</taxon>
        <taxon>Pleosporales</taxon>
        <taxon>Delitschiaceae</taxon>
        <taxon>Delitschia</taxon>
    </lineage>
</organism>
<keyword evidence="6 7" id="KW-0472">Membrane</keyword>
<evidence type="ECO:0000256" key="1">
    <source>
        <dbReference type="ARBA" id="ARBA00004141"/>
    </source>
</evidence>
<feature type="transmembrane region" description="Helical" evidence="7">
    <location>
        <begin position="65"/>
        <end position="83"/>
    </location>
</feature>
<dbReference type="PROSITE" id="PS00218">
    <property type="entry name" value="AMINO_ACID_PERMEASE_1"/>
    <property type="match status" value="1"/>
</dbReference>
<keyword evidence="3 7" id="KW-0812">Transmembrane</keyword>
<dbReference type="InterPro" id="IPR050524">
    <property type="entry name" value="APC_YAT"/>
</dbReference>
<name>A0A9P4JG57_9PLEO</name>
<dbReference type="PANTHER" id="PTHR43341:SF37">
    <property type="entry name" value="AMINO ACID TRANSPORTER (EUROFUNG)"/>
    <property type="match status" value="1"/>
</dbReference>
<dbReference type="GO" id="GO:0016020">
    <property type="term" value="C:membrane"/>
    <property type="evidence" value="ECO:0007669"/>
    <property type="project" value="UniProtKB-SubCell"/>
</dbReference>
<feature type="transmembrane region" description="Helical" evidence="7">
    <location>
        <begin position="259"/>
        <end position="280"/>
    </location>
</feature>
<dbReference type="EMBL" id="ML994246">
    <property type="protein sequence ID" value="KAF2197351.1"/>
    <property type="molecule type" value="Genomic_DNA"/>
</dbReference>
<dbReference type="FunFam" id="1.20.1740.10:FF:000070">
    <property type="entry name" value="Amino acid transporter (Eurofung)"/>
    <property type="match status" value="1"/>
</dbReference>
<gene>
    <name evidence="9" type="ORF">GQ43DRAFT_424772</name>
</gene>
<evidence type="ECO:0000256" key="6">
    <source>
        <dbReference type="ARBA" id="ARBA00023136"/>
    </source>
</evidence>
<dbReference type="AlphaFoldDB" id="A0A9P4JG57"/>
<sequence length="538" mass="58636">METLKNYSSTDKDAQQVQEVDLRAGDYGADSELRRILSTRHITMIALGSSIGMGLWLGAGSSLAVGGPAAVFLGYLLAGSLIWSVSQSIAEMAVVYPLPSAFTQWTGKFVCPSASFALGWAYWFAYVIGIANEMAAIVTVLRFWTDKLPIAAWITIFLIVVIVINISIVSVIAEMEVIASTIKFGWIFVVIISLIVTSAGGGPDHETVGFRYWKEEPFINGFKGFLAVMPTCLFAMASSENCALVAAETANPRKSVPRAMGSVWMRLSLFYILGAFVVTINVNPKNPNLFGAAGGGTNTSPFVIAYRQSGLDPLAHMMNAVIFISVFSSGSIAGYAGSRILMGLANLGLAPVAFKKADQIGRPWYGLFLTLGLGGALAYLNVNQNAAKVFFWLSSLTSLISLFGWAMICLAHIRFRYTWKLQGRDVADLPYKSWAFPYAAYWGLTCSIVLIVLLFYLAVWPLGGKPNAKNFFATYSSVIAILALYLGARVYHRGPWWVKAEMIDLDANRRFYAEVDAERGPKKGLKARAEKAVGFVFS</sequence>
<proteinExistence type="predicted"/>
<feature type="transmembrane region" description="Helical" evidence="7">
    <location>
        <begin position="317"/>
        <end position="337"/>
    </location>
</feature>
<dbReference type="GO" id="GO:0015171">
    <property type="term" value="F:amino acid transmembrane transporter activity"/>
    <property type="evidence" value="ECO:0007669"/>
    <property type="project" value="TreeGrafter"/>
</dbReference>
<dbReference type="Pfam" id="PF00324">
    <property type="entry name" value="AA_permease"/>
    <property type="match status" value="1"/>
</dbReference>
<keyword evidence="5 7" id="KW-1133">Transmembrane helix</keyword>